<dbReference type="GO" id="GO:0000105">
    <property type="term" value="P:L-histidine biosynthetic process"/>
    <property type="evidence" value="ECO:0007669"/>
    <property type="project" value="UniProtKB-UniRule"/>
</dbReference>
<evidence type="ECO:0000256" key="14">
    <source>
        <dbReference type="ARBA" id="ARBA00023268"/>
    </source>
</evidence>
<evidence type="ECO:0000256" key="3">
    <source>
        <dbReference type="ARBA" id="ARBA00004496"/>
    </source>
</evidence>
<evidence type="ECO:0000256" key="15">
    <source>
        <dbReference type="HAMAP-Rule" id="MF_01019"/>
    </source>
</evidence>
<dbReference type="InterPro" id="IPR026660">
    <property type="entry name" value="PRA-CH"/>
</dbReference>
<comment type="similarity">
    <text evidence="7 15">In the N-terminal section; belongs to the PRA-CH family.</text>
</comment>
<dbReference type="EMBL" id="CAOS01000014">
    <property type="protein sequence ID" value="CCO09242.1"/>
    <property type="molecule type" value="Genomic_DNA"/>
</dbReference>
<evidence type="ECO:0000256" key="8">
    <source>
        <dbReference type="ARBA" id="ARBA00022490"/>
    </source>
</evidence>
<organism evidence="17 18">
    <name type="scientific">Desulforamulus hydrothermalis Lam5 = DSM 18033</name>
    <dbReference type="NCBI Taxonomy" id="1121428"/>
    <lineage>
        <taxon>Bacteria</taxon>
        <taxon>Bacillati</taxon>
        <taxon>Bacillota</taxon>
        <taxon>Clostridia</taxon>
        <taxon>Eubacteriales</taxon>
        <taxon>Peptococcaceae</taxon>
        <taxon>Desulforamulus</taxon>
    </lineage>
</organism>
<name>K8E0T6_9FIRM</name>
<reference evidence="17 18" key="1">
    <citation type="journal article" date="2013" name="Genome Announc.">
        <title>Genome Sequence of the Sulfate-Reducing Bacterium Desulfotomaculum hydrothermale Lam5(T).</title>
        <authorList>
            <person name="Amin O."/>
            <person name="Fardeau M.L."/>
            <person name="Valette O."/>
            <person name="Hirschler-Rea A."/>
            <person name="Barbe V."/>
            <person name="Medigue C."/>
            <person name="Vacherie B."/>
            <person name="Ollivier B."/>
            <person name="Bertin P.N."/>
            <person name="Dolla A."/>
        </authorList>
    </citation>
    <scope>NUCLEOTIDE SEQUENCE [LARGE SCALE GENOMIC DNA]</scope>
    <source>
        <strain evidence="18">Lam5 / DSM 18033</strain>
    </source>
</reference>
<dbReference type="AlphaFoldDB" id="K8E0T6"/>
<evidence type="ECO:0000256" key="12">
    <source>
        <dbReference type="ARBA" id="ARBA00022840"/>
    </source>
</evidence>
<dbReference type="HAMAP" id="MF_01020">
    <property type="entry name" value="HisE"/>
    <property type="match status" value="1"/>
</dbReference>
<dbReference type="InterPro" id="IPR008179">
    <property type="entry name" value="HisE"/>
</dbReference>
<dbReference type="InterPro" id="IPR038019">
    <property type="entry name" value="PRib_AMP_CycHydrolase_sf"/>
</dbReference>
<dbReference type="NCBIfam" id="TIGR03188">
    <property type="entry name" value="histidine_hisI"/>
    <property type="match status" value="1"/>
</dbReference>
<dbReference type="Proteomes" id="UP000009315">
    <property type="component" value="Unassembled WGS sequence"/>
</dbReference>
<comment type="subcellular location">
    <subcellularLocation>
        <location evidence="3 15">Cytoplasm</location>
    </subcellularLocation>
</comment>
<dbReference type="OrthoDB" id="9795769at2"/>
<dbReference type="Gene3D" id="1.10.287.1080">
    <property type="entry name" value="MazG-like"/>
    <property type="match status" value="1"/>
</dbReference>
<comment type="pathway">
    <text evidence="4 15">Amino-acid biosynthesis; L-histidine biosynthesis; L-histidine from 5-phospho-alpha-D-ribose 1-diphosphate: step 3/9.</text>
</comment>
<evidence type="ECO:0000256" key="13">
    <source>
        <dbReference type="ARBA" id="ARBA00023102"/>
    </source>
</evidence>
<evidence type="ECO:0000256" key="2">
    <source>
        <dbReference type="ARBA" id="ARBA00001460"/>
    </source>
</evidence>
<evidence type="ECO:0000256" key="4">
    <source>
        <dbReference type="ARBA" id="ARBA00005169"/>
    </source>
</evidence>
<dbReference type="FunFam" id="3.10.20.810:FF:000001">
    <property type="entry name" value="Histidine biosynthesis bifunctional protein HisIE"/>
    <property type="match status" value="1"/>
</dbReference>
<keyword evidence="12 15" id="KW-0067">ATP-binding</keyword>
<protein>
    <recommendedName>
        <fullName evidence="15">Histidine biosynthesis bifunctional protein HisIE</fullName>
    </recommendedName>
    <domain>
        <recommendedName>
            <fullName evidence="15">Phosphoribosyl-AMP cyclohydrolase</fullName>
            <shortName evidence="15">PRA-CH</shortName>
            <ecNumber evidence="15">3.5.4.19</ecNumber>
        </recommendedName>
    </domain>
    <domain>
        <recommendedName>
            <fullName evidence="15">Phosphoribosyl-ATP pyrophosphatase</fullName>
            <shortName evidence="15">PRA-PH</shortName>
            <ecNumber evidence="15">3.6.1.31</ecNumber>
        </recommendedName>
    </domain>
</protein>
<evidence type="ECO:0000256" key="5">
    <source>
        <dbReference type="ARBA" id="ARBA00005204"/>
    </source>
</evidence>
<evidence type="ECO:0000256" key="6">
    <source>
        <dbReference type="ARBA" id="ARBA00007731"/>
    </source>
</evidence>
<keyword evidence="18" id="KW-1185">Reference proteome</keyword>
<dbReference type="SUPFAM" id="SSF101386">
    <property type="entry name" value="all-alpha NTP pyrophosphatases"/>
    <property type="match status" value="1"/>
</dbReference>
<proteinExistence type="inferred from homology"/>
<dbReference type="GO" id="GO:0004635">
    <property type="term" value="F:phosphoribosyl-AMP cyclohydrolase activity"/>
    <property type="evidence" value="ECO:0007669"/>
    <property type="project" value="UniProtKB-UniRule"/>
</dbReference>
<dbReference type="GO" id="GO:0004636">
    <property type="term" value="F:phosphoribosyl-ATP diphosphatase activity"/>
    <property type="evidence" value="ECO:0007669"/>
    <property type="project" value="UniProtKB-UniRule"/>
</dbReference>
<evidence type="ECO:0000313" key="17">
    <source>
        <dbReference type="EMBL" id="CCO09242.1"/>
    </source>
</evidence>
<dbReference type="HAMAP" id="MF_01019">
    <property type="entry name" value="HisIE"/>
    <property type="match status" value="1"/>
</dbReference>
<keyword evidence="9 15" id="KW-0028">Amino-acid biosynthesis</keyword>
<keyword evidence="14 15" id="KW-0511">Multifunctional enzyme</keyword>
<evidence type="ECO:0000256" key="7">
    <source>
        <dbReference type="ARBA" id="ARBA00008299"/>
    </source>
</evidence>
<evidence type="ECO:0000259" key="16">
    <source>
        <dbReference type="Pfam" id="PF01502"/>
    </source>
</evidence>
<comment type="catalytic activity">
    <reaction evidence="2 15">
        <text>1-(5-phospho-beta-D-ribosyl)-ATP + H2O = 1-(5-phospho-beta-D-ribosyl)-5'-AMP + diphosphate + H(+)</text>
        <dbReference type="Rhea" id="RHEA:22828"/>
        <dbReference type="ChEBI" id="CHEBI:15377"/>
        <dbReference type="ChEBI" id="CHEBI:15378"/>
        <dbReference type="ChEBI" id="CHEBI:33019"/>
        <dbReference type="ChEBI" id="CHEBI:59457"/>
        <dbReference type="ChEBI" id="CHEBI:73183"/>
        <dbReference type="EC" id="3.6.1.31"/>
    </reaction>
</comment>
<comment type="caution">
    <text evidence="17">The sequence shown here is derived from an EMBL/GenBank/DDBJ whole genome shotgun (WGS) entry which is preliminary data.</text>
</comment>
<keyword evidence="11 15" id="KW-0378">Hydrolase</keyword>
<comment type="similarity">
    <text evidence="6 15">In the C-terminal section; belongs to the PRA-PH family.</text>
</comment>
<feature type="region of interest" description="Phosphoribosyl-ATP pyrophosphohydrolase" evidence="15">
    <location>
        <begin position="141"/>
        <end position="228"/>
    </location>
</feature>
<sequence>MKFIIDTLKFNEAGLIPAIVQEAAGKEVLMLAWMNREAVEKTLVTGEVWFYSRSRQRLWKKGETSGHVQKLKGFYYDCDADTLLLLVEQAGGAACHEGYSSCFHNKVKPDGMVVVEGDKLFDPALVYGNRPPQAPAGSSVLDELYRLILSRKAERPADSYTTYLFEKGIDKICKKVGEECAEVIIGAKNSRAELTYETADLLYHLLVLLAHQGVEPAAVYQELAGRKK</sequence>
<evidence type="ECO:0000256" key="1">
    <source>
        <dbReference type="ARBA" id="ARBA00000024"/>
    </source>
</evidence>
<dbReference type="CDD" id="cd11534">
    <property type="entry name" value="NTP-PPase_HisIE_like"/>
    <property type="match status" value="1"/>
</dbReference>
<dbReference type="Gene3D" id="3.10.20.810">
    <property type="entry name" value="Phosphoribosyl-AMP cyclohydrolase"/>
    <property type="match status" value="1"/>
</dbReference>
<evidence type="ECO:0000256" key="10">
    <source>
        <dbReference type="ARBA" id="ARBA00022741"/>
    </source>
</evidence>
<evidence type="ECO:0000256" key="11">
    <source>
        <dbReference type="ARBA" id="ARBA00022801"/>
    </source>
</evidence>
<evidence type="ECO:0000256" key="9">
    <source>
        <dbReference type="ARBA" id="ARBA00022605"/>
    </source>
</evidence>
<dbReference type="InterPro" id="IPR002496">
    <property type="entry name" value="PRib_AMP_CycHydrolase_dom"/>
</dbReference>
<feature type="region of interest" description="Phosphoribosyl-AMP cyclohydrolase" evidence="15">
    <location>
        <begin position="1"/>
        <end position="140"/>
    </location>
</feature>
<dbReference type="GO" id="GO:0005524">
    <property type="term" value="F:ATP binding"/>
    <property type="evidence" value="ECO:0007669"/>
    <property type="project" value="UniProtKB-KW"/>
</dbReference>
<accession>K8E0T6</accession>
<dbReference type="RefSeq" id="WP_008413160.1">
    <property type="nucleotide sequence ID" value="NZ_CAOS01000014.1"/>
</dbReference>
<dbReference type="STRING" id="1121428.DESHY_70028"/>
<comment type="catalytic activity">
    <reaction evidence="1 15">
        <text>1-(5-phospho-beta-D-ribosyl)-5'-AMP + H2O = 1-(5-phospho-beta-D-ribosyl)-5-[(5-phospho-beta-D-ribosylamino)methylideneamino]imidazole-4-carboxamide</text>
        <dbReference type="Rhea" id="RHEA:20049"/>
        <dbReference type="ChEBI" id="CHEBI:15377"/>
        <dbReference type="ChEBI" id="CHEBI:58435"/>
        <dbReference type="ChEBI" id="CHEBI:59457"/>
        <dbReference type="EC" id="3.5.4.19"/>
    </reaction>
</comment>
<dbReference type="InterPro" id="IPR021130">
    <property type="entry name" value="PRib-ATP_PPHydrolase-like"/>
</dbReference>
<keyword evidence="10 15" id="KW-0547">Nucleotide-binding</keyword>
<dbReference type="eggNOG" id="COG0139">
    <property type="taxonomic scope" value="Bacteria"/>
</dbReference>
<dbReference type="EC" id="3.6.1.31" evidence="15"/>
<dbReference type="PANTHER" id="PTHR42945">
    <property type="entry name" value="HISTIDINE BIOSYNTHESIS BIFUNCTIONAL PROTEIN"/>
    <property type="match status" value="1"/>
</dbReference>
<dbReference type="UniPathway" id="UPA00031">
    <property type="reaction ID" value="UER00007"/>
</dbReference>
<comment type="pathway">
    <text evidence="5 15">Amino-acid biosynthesis; L-histidine biosynthesis; L-histidine from 5-phospho-alpha-D-ribose 1-diphosphate: step 2/9.</text>
</comment>
<dbReference type="PANTHER" id="PTHR42945:SF9">
    <property type="entry name" value="HISTIDINE BIOSYNTHESIS BIFUNCTIONAL PROTEIN HISIE"/>
    <property type="match status" value="1"/>
</dbReference>
<dbReference type="Pfam" id="PF01503">
    <property type="entry name" value="PRA-PH"/>
    <property type="match status" value="1"/>
</dbReference>
<dbReference type="GO" id="GO:0005737">
    <property type="term" value="C:cytoplasm"/>
    <property type="evidence" value="ECO:0007669"/>
    <property type="project" value="UniProtKB-SubCell"/>
</dbReference>
<gene>
    <name evidence="15 17" type="primary">hisI</name>
    <name evidence="15" type="synonym">hisIE</name>
    <name evidence="17" type="ORF">DESHY_70028</name>
</gene>
<dbReference type="SUPFAM" id="SSF141734">
    <property type="entry name" value="HisI-like"/>
    <property type="match status" value="1"/>
</dbReference>
<dbReference type="eggNOG" id="COG0140">
    <property type="taxonomic scope" value="Bacteria"/>
</dbReference>
<dbReference type="EC" id="3.5.4.19" evidence="15"/>
<dbReference type="NCBIfam" id="NF000768">
    <property type="entry name" value="PRK00051.1"/>
    <property type="match status" value="1"/>
</dbReference>
<dbReference type="InterPro" id="IPR023019">
    <property type="entry name" value="His_synth_HisIE"/>
</dbReference>
<dbReference type="Pfam" id="PF01502">
    <property type="entry name" value="PRA-CH"/>
    <property type="match status" value="1"/>
</dbReference>
<dbReference type="NCBIfam" id="NF002747">
    <property type="entry name" value="PRK02759.1"/>
    <property type="match status" value="1"/>
</dbReference>
<keyword evidence="8 15" id="KW-0963">Cytoplasm</keyword>
<evidence type="ECO:0000313" key="18">
    <source>
        <dbReference type="Proteomes" id="UP000009315"/>
    </source>
</evidence>
<dbReference type="HAMAP" id="MF_01021">
    <property type="entry name" value="HisI"/>
    <property type="match status" value="1"/>
</dbReference>
<keyword evidence="13 15" id="KW-0368">Histidine biosynthesis</keyword>
<feature type="domain" description="Phosphoribosyl-AMP cyclohydrolase" evidence="16">
    <location>
        <begin position="30"/>
        <end position="104"/>
    </location>
</feature>